<dbReference type="GO" id="GO:0045292">
    <property type="term" value="P:mRNA cis splicing, via spliceosome"/>
    <property type="evidence" value="ECO:0007669"/>
    <property type="project" value="TreeGrafter"/>
</dbReference>
<accession>A0A0V1E1Q0</accession>
<dbReference type="GO" id="GO:0003723">
    <property type="term" value="F:RNA binding"/>
    <property type="evidence" value="ECO:0007669"/>
    <property type="project" value="TreeGrafter"/>
</dbReference>
<dbReference type="Proteomes" id="UP000054632">
    <property type="component" value="Unassembled WGS sequence"/>
</dbReference>
<reference evidence="5 6" key="1">
    <citation type="submission" date="2015-01" db="EMBL/GenBank/DDBJ databases">
        <title>Evolution of Trichinella species and genotypes.</title>
        <authorList>
            <person name="Korhonen P.K."/>
            <person name="Edoardo P."/>
            <person name="Giuseppe L.R."/>
            <person name="Gasser R.B."/>
        </authorList>
    </citation>
    <scope>NUCLEOTIDE SEQUENCE [LARGE SCALE GENOMIC DNA]</scope>
    <source>
        <strain evidence="5">ISS13</strain>
    </source>
</reference>
<evidence type="ECO:0000256" key="2">
    <source>
        <dbReference type="ARBA" id="ARBA00022664"/>
    </source>
</evidence>
<dbReference type="Pfam" id="PF04889">
    <property type="entry name" value="Cwf_Cwc_15"/>
    <property type="match status" value="1"/>
</dbReference>
<dbReference type="PANTHER" id="PTHR12718:SF2">
    <property type="entry name" value="SPLICEOSOME-ASSOCIATED PROTEIN CWC15 HOMOLOG"/>
    <property type="match status" value="1"/>
</dbReference>
<protein>
    <submittedName>
        <fullName evidence="5">Protein CWC15-like protein A</fullName>
    </submittedName>
</protein>
<dbReference type="EMBL" id="JYDR01000129">
    <property type="protein sequence ID" value="KRY67741.1"/>
    <property type="molecule type" value="Genomic_DNA"/>
</dbReference>
<organism evidence="5 6">
    <name type="scientific">Trichinella pseudospiralis</name>
    <name type="common">Parasitic roundworm</name>
    <dbReference type="NCBI Taxonomy" id="6337"/>
    <lineage>
        <taxon>Eukaryota</taxon>
        <taxon>Metazoa</taxon>
        <taxon>Ecdysozoa</taxon>
        <taxon>Nematoda</taxon>
        <taxon>Enoplea</taxon>
        <taxon>Dorylaimia</taxon>
        <taxon>Trichinellida</taxon>
        <taxon>Trichinellidae</taxon>
        <taxon>Trichinella</taxon>
    </lineage>
</organism>
<feature type="region of interest" description="Disordered" evidence="4">
    <location>
        <begin position="38"/>
        <end position="131"/>
    </location>
</feature>
<evidence type="ECO:0000256" key="4">
    <source>
        <dbReference type="SAM" id="MobiDB-lite"/>
    </source>
</evidence>
<dbReference type="GO" id="GO:0071013">
    <property type="term" value="C:catalytic step 2 spliceosome"/>
    <property type="evidence" value="ECO:0007669"/>
    <property type="project" value="TreeGrafter"/>
</dbReference>
<keyword evidence="2" id="KW-0507">mRNA processing</keyword>
<feature type="compositionally biased region" description="Basic and acidic residues" evidence="4">
    <location>
        <begin position="57"/>
        <end position="86"/>
    </location>
</feature>
<dbReference type="AlphaFoldDB" id="A0A0V1E1Q0"/>
<proteinExistence type="inferred from homology"/>
<feature type="compositionally biased region" description="Acidic residues" evidence="4">
    <location>
        <begin position="111"/>
        <end position="131"/>
    </location>
</feature>
<evidence type="ECO:0000313" key="6">
    <source>
        <dbReference type="Proteomes" id="UP000054632"/>
    </source>
</evidence>
<gene>
    <name evidence="5" type="primary">cwc15-a</name>
    <name evidence="5" type="ORF">T4A_6014</name>
</gene>
<sequence length="360" mass="42264">MHNILKFAMTTAHRATFVPAHGGTGKNEGDLSKLSKQYSSRDMPSHTKLKYRQHSQGHADELRNRDFRRELEDRERNTGSKRRPENDYDNASSYSHDKKVRYEKLSYRNPDDDDPSICEEDDDSDNTDEDDETAQLMAELERIKKEREAERKEEEAKRKAEEERVRVENILRGNPLLTSNKQDFRVQRRWDDDVLCLSKAQIPCPKFCGAVDVLFKRENCLYCILGKSKFVQREKSDQCILAVEIYKKSKKNSLEFEVRSDMKHILVILMLWIGNVILASSEPRSPEKDYFFDRLMKNRMNSEEKSSVLWPEIRKKEIPVRYLSSSDNIDDAARGISNILLRFGRSYGGKQWHLNEKQQF</sequence>
<dbReference type="InterPro" id="IPR006973">
    <property type="entry name" value="Cwf_Cwc_15"/>
</dbReference>
<evidence type="ECO:0000256" key="1">
    <source>
        <dbReference type="ARBA" id="ARBA00006644"/>
    </source>
</evidence>
<name>A0A0V1E1Q0_TRIPS</name>
<feature type="compositionally biased region" description="Basic and acidic residues" evidence="4">
    <location>
        <begin position="95"/>
        <end position="110"/>
    </location>
</feature>
<dbReference type="PANTHER" id="PTHR12718">
    <property type="entry name" value="CELL CYCLE CONTROL PROTEIN CWF15"/>
    <property type="match status" value="1"/>
</dbReference>
<evidence type="ECO:0000313" key="5">
    <source>
        <dbReference type="EMBL" id="KRY67741.1"/>
    </source>
</evidence>
<comment type="similarity">
    <text evidence="1">Belongs to the CWC15 family.</text>
</comment>
<evidence type="ECO:0000256" key="3">
    <source>
        <dbReference type="ARBA" id="ARBA00023187"/>
    </source>
</evidence>
<keyword evidence="3" id="KW-0508">mRNA splicing</keyword>
<comment type="caution">
    <text evidence="5">The sequence shown here is derived from an EMBL/GenBank/DDBJ whole genome shotgun (WGS) entry which is preliminary data.</text>
</comment>